<evidence type="ECO:0000313" key="2">
    <source>
        <dbReference type="EMBL" id="AFQ23937.1"/>
    </source>
</evidence>
<evidence type="ECO:0000256" key="1">
    <source>
        <dbReference type="SAM" id="SignalP"/>
    </source>
</evidence>
<keyword evidence="1" id="KW-0732">Signal</keyword>
<reference evidence="2" key="1">
    <citation type="journal article" date="2012" name="J. Proteome Res.">
        <title>First proteome of the egg perivitelline fluid of a freshwater gastropod with aerial oviposition.</title>
        <authorList>
            <person name="Sun J."/>
            <person name="Zhang H."/>
            <person name="Wang H."/>
            <person name="Heras H."/>
            <person name="Dreon M.S."/>
            <person name="Ituarte S."/>
            <person name="Ravasi T."/>
            <person name="Qian P.Y."/>
            <person name="Qiu J.W."/>
        </authorList>
    </citation>
    <scope>NUCLEOTIDE SEQUENCE</scope>
</reference>
<proteinExistence type="evidence at transcript level"/>
<protein>
    <submittedName>
        <fullName evidence="2">Perivitellin protein</fullName>
    </submittedName>
</protein>
<organism evidence="2">
    <name type="scientific">Pomacea canaliculata</name>
    <name type="common">Golden apple snail</name>
    <dbReference type="NCBI Taxonomy" id="400727"/>
    <lineage>
        <taxon>Eukaryota</taxon>
        <taxon>Metazoa</taxon>
        <taxon>Spiralia</taxon>
        <taxon>Lophotrochozoa</taxon>
        <taxon>Mollusca</taxon>
        <taxon>Gastropoda</taxon>
        <taxon>Caenogastropoda</taxon>
        <taxon>Architaenioglossa</taxon>
        <taxon>Ampullarioidea</taxon>
        <taxon>Ampullariidae</taxon>
        <taxon>Pomacea</taxon>
    </lineage>
</organism>
<name>J7I6K8_POMCA</name>
<dbReference type="EMBL" id="JQ818214">
    <property type="protein sequence ID" value="AFQ23937.1"/>
    <property type="molecule type" value="mRNA"/>
</dbReference>
<feature type="chain" id="PRO_5003792785" evidence="1">
    <location>
        <begin position="20"/>
        <end position="203"/>
    </location>
</feature>
<dbReference type="AlphaFoldDB" id="J7I6K8"/>
<feature type="signal peptide" evidence="1">
    <location>
        <begin position="1"/>
        <end position="19"/>
    </location>
</feature>
<sequence>MTAILALLLALSILLSSGAVEDVQDLVFAEWDKGSSHEHACSALRNSSVIEKGLTVKEVGTSKFAAVLSEPILARLKFHGLVEAVPVVEVGTVMKRLNVSIPPAQDISDNNLTLIKMSPKLKGQTLQQTDAELRYLGEYMNTVLQKCSHRVYISKGTFPPKIYVFLNMPLDQIRQFYPSLDIFGGPSSTKNEISYVQILVLRN</sequence>
<accession>J7I6K8</accession>